<dbReference type="RefSeq" id="WP_181247029.1">
    <property type="nucleotide sequence ID" value="NZ_CP055315.1"/>
</dbReference>
<evidence type="ECO:0000259" key="11">
    <source>
        <dbReference type="SMART" id="SM00771"/>
    </source>
</evidence>
<dbReference type="Proteomes" id="UP000510937">
    <property type="component" value="Chromosome"/>
</dbReference>
<dbReference type="GO" id="GO:0032153">
    <property type="term" value="C:cell division site"/>
    <property type="evidence" value="ECO:0007669"/>
    <property type="project" value="UniProtKB-UniRule"/>
</dbReference>
<dbReference type="SUPFAM" id="SSF64383">
    <property type="entry name" value="Cell-division protein ZipA, C-terminal domain"/>
    <property type="match status" value="1"/>
</dbReference>
<evidence type="ECO:0000256" key="1">
    <source>
        <dbReference type="ARBA" id="ARBA00022475"/>
    </source>
</evidence>
<feature type="transmembrane region" description="Helical" evidence="8">
    <location>
        <begin position="7"/>
        <end position="26"/>
    </location>
</feature>
<dbReference type="AlphaFoldDB" id="A0ABD7AF17"/>
<dbReference type="EMBL" id="CP055315">
    <property type="protein sequence ID" value="QLO51433.1"/>
    <property type="molecule type" value="Genomic_DNA"/>
</dbReference>
<gene>
    <name evidence="8 12" type="primary">zipA</name>
    <name evidence="12" type="ORF">HV234_07775</name>
</gene>
<reference evidence="13" key="1">
    <citation type="submission" date="2020-06" db="EMBL/GenBank/DDBJ databases">
        <title>REHAB project genomes.</title>
        <authorList>
            <person name="Shaw L.P."/>
        </authorList>
    </citation>
    <scope>NUCLEOTIDE SEQUENCE [LARGE SCALE GENOMIC DNA]</scope>
    <source>
        <strain evidence="13">RHBSTW-00555</strain>
    </source>
</reference>
<dbReference type="InterPro" id="IPR007449">
    <property type="entry name" value="ZipA_FtsZ-bd_C"/>
</dbReference>
<comment type="subunit">
    <text evidence="8">Interacts with FtsZ via their C-terminal domains.</text>
</comment>
<evidence type="ECO:0000256" key="3">
    <source>
        <dbReference type="ARBA" id="ARBA00022618"/>
    </source>
</evidence>
<evidence type="ECO:0000256" key="7">
    <source>
        <dbReference type="ARBA" id="ARBA00023306"/>
    </source>
</evidence>
<organism evidence="12 13">
    <name type="scientific">Klebsiella grimontii</name>
    <dbReference type="NCBI Taxonomy" id="2058152"/>
    <lineage>
        <taxon>Bacteria</taxon>
        <taxon>Pseudomonadati</taxon>
        <taxon>Pseudomonadota</taxon>
        <taxon>Gammaproteobacteria</taxon>
        <taxon>Enterobacterales</taxon>
        <taxon>Enterobacteriaceae</taxon>
        <taxon>Klebsiella/Raoultella group</taxon>
        <taxon>Klebsiella</taxon>
    </lineage>
</organism>
<evidence type="ECO:0000256" key="4">
    <source>
        <dbReference type="ARBA" id="ARBA00022692"/>
    </source>
</evidence>
<keyword evidence="5 8" id="KW-1133">Transmembrane helix</keyword>
<comment type="similarity">
    <text evidence="8 9">Belongs to the ZipA family.</text>
</comment>
<keyword evidence="3 8" id="KW-0132">Cell division</keyword>
<dbReference type="PANTHER" id="PTHR38685:SF1">
    <property type="entry name" value="CELL DIVISION PROTEIN ZIPA"/>
    <property type="match status" value="1"/>
</dbReference>
<keyword evidence="7 8" id="KW-0131">Cell cycle</keyword>
<feature type="compositionally biased region" description="Low complexity" evidence="10">
    <location>
        <begin position="87"/>
        <end position="100"/>
    </location>
</feature>
<dbReference type="Pfam" id="PF04354">
    <property type="entry name" value="ZipA_C"/>
    <property type="match status" value="1"/>
</dbReference>
<dbReference type="GO" id="GO:0005886">
    <property type="term" value="C:plasma membrane"/>
    <property type="evidence" value="ECO:0007669"/>
    <property type="project" value="UniProtKB-SubCell"/>
</dbReference>
<keyword evidence="1 8" id="KW-1003">Cell membrane</keyword>
<dbReference type="SMART" id="SM00771">
    <property type="entry name" value="ZipA_C"/>
    <property type="match status" value="1"/>
</dbReference>
<evidence type="ECO:0000256" key="9">
    <source>
        <dbReference type="RuleBase" id="RU003612"/>
    </source>
</evidence>
<evidence type="ECO:0000256" key="8">
    <source>
        <dbReference type="HAMAP-Rule" id="MF_00509"/>
    </source>
</evidence>
<comment type="function">
    <text evidence="8 9">Essential cell division protein that stabilizes the FtsZ protofilaments by cross-linking them and that serves as a cytoplasmic membrane anchor for the Z ring. Also required for the recruitment to the septal ring of downstream cell division proteins.</text>
</comment>
<dbReference type="GO" id="GO:0043093">
    <property type="term" value="P:FtsZ-dependent cytokinesis"/>
    <property type="evidence" value="ECO:0007669"/>
    <property type="project" value="UniProtKB-UniRule"/>
</dbReference>
<comment type="subcellular location">
    <subcellularLocation>
        <location evidence="8">Cell inner membrane</location>
        <topology evidence="8">Single-pass type I membrane protein</topology>
    </subcellularLocation>
    <text evidence="8">Localizes to the Z ring in an FtsZ-dependent manner.</text>
</comment>
<dbReference type="PANTHER" id="PTHR38685">
    <property type="entry name" value="CELL DIVISION PROTEIN ZIPA"/>
    <property type="match status" value="1"/>
</dbReference>
<dbReference type="HAMAP" id="MF_00509">
    <property type="entry name" value="ZipA"/>
    <property type="match status" value="1"/>
</dbReference>
<feature type="compositionally biased region" description="Acidic residues" evidence="10">
    <location>
        <begin position="49"/>
        <end position="63"/>
    </location>
</feature>
<name>A0ABD7AF17_9ENTR</name>
<dbReference type="InterPro" id="IPR036765">
    <property type="entry name" value="ZipA_FtsZ-bd_C_sf"/>
</dbReference>
<evidence type="ECO:0000256" key="5">
    <source>
        <dbReference type="ARBA" id="ARBA00022989"/>
    </source>
</evidence>
<evidence type="ECO:0000313" key="13">
    <source>
        <dbReference type="Proteomes" id="UP000510937"/>
    </source>
</evidence>
<dbReference type="InterPro" id="IPR011919">
    <property type="entry name" value="Cell_div_ZipA"/>
</dbReference>
<feature type="compositionally biased region" description="Low complexity" evidence="10">
    <location>
        <begin position="169"/>
        <end position="187"/>
    </location>
</feature>
<sequence>MMQDLRLILIIVGAIAIIALLVHGFWTSRKERSSMFRDRPLKRMKSRDDEESESDDFNDDVEGVGEVRVHRASHAPNGVHGEHEAPRQPQHQYQPPYERQAQQPPVRPEEPVRAAQPPQQQPVRPQAPVQQPHHAVPPQQPVMQPVQPPQPQQPVQHVQQPVQPPQPQQPVQHVQQPVQQPAIAPELQPTPEPQAPEPQQAAPQPKERKETVIVMNVAAHHGSQLNGELLINSIQQAGFKFGDMNIFHRHLSPDGSGQVLFSLANMVKPGTFNPDSMADMMTPGVTIFMQVPSFGDELQNFKLMLQSAQYIADEVGGVVLDDQRRMMTPQKLREYQDRIREVKEANA</sequence>
<dbReference type="FunFam" id="3.30.1400.10:FF:000001">
    <property type="entry name" value="Cell division protein ZipA"/>
    <property type="match status" value="1"/>
</dbReference>
<feature type="compositionally biased region" description="Low complexity" evidence="10">
    <location>
        <begin position="113"/>
        <end position="145"/>
    </location>
</feature>
<keyword evidence="4 8" id="KW-0812">Transmembrane</keyword>
<evidence type="ECO:0000256" key="2">
    <source>
        <dbReference type="ARBA" id="ARBA00022519"/>
    </source>
</evidence>
<evidence type="ECO:0000256" key="10">
    <source>
        <dbReference type="SAM" id="MobiDB-lite"/>
    </source>
</evidence>
<dbReference type="NCBIfam" id="TIGR02205">
    <property type="entry name" value="septum_zipA"/>
    <property type="match status" value="1"/>
</dbReference>
<feature type="domain" description="ZipA C-terminal FtsZ-binding" evidence="11">
    <location>
        <begin position="209"/>
        <end position="339"/>
    </location>
</feature>
<feature type="region of interest" description="Disordered" evidence="10">
    <location>
        <begin position="40"/>
        <end position="208"/>
    </location>
</feature>
<evidence type="ECO:0000256" key="6">
    <source>
        <dbReference type="ARBA" id="ARBA00023136"/>
    </source>
</evidence>
<proteinExistence type="inferred from homology"/>
<keyword evidence="6 8" id="KW-0472">Membrane</keyword>
<protein>
    <recommendedName>
        <fullName evidence="8 9">Cell division protein ZipA</fullName>
    </recommendedName>
</protein>
<dbReference type="Gene3D" id="3.30.1400.10">
    <property type="entry name" value="ZipA, C-terminal FtsZ-binding domain"/>
    <property type="match status" value="1"/>
</dbReference>
<keyword evidence="2 8" id="KW-0997">Cell inner membrane</keyword>
<accession>A0ABD7AF17</accession>
<evidence type="ECO:0000313" key="12">
    <source>
        <dbReference type="EMBL" id="QLO51433.1"/>
    </source>
</evidence>
<dbReference type="CDD" id="cd00231">
    <property type="entry name" value="ZipA"/>
    <property type="match status" value="1"/>
</dbReference>